<dbReference type="PANTHER" id="PTHR47221">
    <property type="entry name" value="FIBRINOGEN ALPHA CHAIN"/>
    <property type="match status" value="1"/>
</dbReference>
<dbReference type="InterPro" id="IPR037579">
    <property type="entry name" value="FIB_ANG-like"/>
</dbReference>
<keyword evidence="7" id="KW-1185">Reference proteome</keyword>
<dbReference type="Gene3D" id="4.10.530.10">
    <property type="entry name" value="Gamma-fibrinogen Carboxyl Terminal Fragment, domain 2"/>
    <property type="match status" value="1"/>
</dbReference>
<dbReference type="InterPro" id="IPR020837">
    <property type="entry name" value="Fibrinogen_CS"/>
</dbReference>
<dbReference type="Gene3D" id="3.90.215.10">
    <property type="entry name" value="Gamma Fibrinogen, chain A, domain 1"/>
    <property type="match status" value="1"/>
</dbReference>
<dbReference type="FunFam" id="3.90.215.10:FF:000001">
    <property type="entry name" value="Tenascin isoform 1"/>
    <property type="match status" value="1"/>
</dbReference>
<dbReference type="GO" id="GO:0034116">
    <property type="term" value="P:positive regulation of heterotypic cell-cell adhesion"/>
    <property type="evidence" value="ECO:0007669"/>
    <property type="project" value="TreeGrafter"/>
</dbReference>
<dbReference type="GO" id="GO:0001889">
    <property type="term" value="P:liver development"/>
    <property type="evidence" value="ECO:0007669"/>
    <property type="project" value="Ensembl"/>
</dbReference>
<dbReference type="KEGG" id="char:105900374"/>
<protein>
    <submittedName>
        <fullName evidence="8">Fibrinogen like 1B isoform X1</fullName>
    </submittedName>
    <submittedName>
        <fullName evidence="9">Fibrinogen like 1B isoform X2</fullName>
    </submittedName>
</protein>
<evidence type="ECO:0000313" key="7">
    <source>
        <dbReference type="Proteomes" id="UP000515152"/>
    </source>
</evidence>
<dbReference type="InterPro" id="IPR002181">
    <property type="entry name" value="Fibrinogen_a/b/g_C_dom"/>
</dbReference>
<keyword evidence="5" id="KW-0732">Signal</keyword>
<sequence>MGKVHKASQRFIKACVHTSLMPLLVSLLLLLSLVCECQGGAFPPLSAKQECMQGLSELKQSIQMLNHKLLLGDWQLQNLREYRYFPPSKLHQMSTPNETAAYKTVAPLLPLGPGNLLVHDKDCSELHDRLRPPSGFYRIKPEVTAEPFLVYCDMEDGGGWTVFQKRRNGKVDFNRDWAAYRDGFGNYEQWNDEFWLGNENIHSLLTGDEYLLKIDLMDWKGETNYAIYDNFKISDEKDQYRLSVGTCSGQAGDGLSGGTNMVEQWSASLGGMQFSTRDQDNDRYLQGNCAEENMGGWWYNRCHAANLNGKFYRGGEYKAKNDNGVVWGTWRGLWYSLRHTTMKVRPQHSMDGLGSGAGSEG</sequence>
<dbReference type="GO" id="GO:0072377">
    <property type="term" value="P:blood coagulation, common pathway"/>
    <property type="evidence" value="ECO:0007669"/>
    <property type="project" value="TreeGrafter"/>
</dbReference>
<accession>A0A6P3VWH6</accession>
<dbReference type="RefSeq" id="XP_031428076.1">
    <property type="nucleotide sequence ID" value="XM_031572216.2"/>
</dbReference>
<dbReference type="CDD" id="cd00087">
    <property type="entry name" value="FReD"/>
    <property type="match status" value="1"/>
</dbReference>
<dbReference type="GO" id="GO:0042730">
    <property type="term" value="P:fibrinolysis"/>
    <property type="evidence" value="ECO:0007669"/>
    <property type="project" value="TreeGrafter"/>
</dbReference>
<feature type="signal peptide" evidence="5">
    <location>
        <begin position="1"/>
        <end position="39"/>
    </location>
</feature>
<dbReference type="GO" id="GO:0005201">
    <property type="term" value="F:extracellular matrix structural constituent"/>
    <property type="evidence" value="ECO:0007669"/>
    <property type="project" value="TreeGrafter"/>
</dbReference>
<dbReference type="GO" id="GO:0030674">
    <property type="term" value="F:protein-macromolecule adaptor activity"/>
    <property type="evidence" value="ECO:0007669"/>
    <property type="project" value="TreeGrafter"/>
</dbReference>
<gene>
    <name evidence="8 9" type="primary">fgl1b</name>
</gene>
<evidence type="ECO:0000313" key="9">
    <source>
        <dbReference type="RefSeq" id="XP_042564460.1"/>
    </source>
</evidence>
<reference evidence="8 9" key="1">
    <citation type="submission" date="2025-04" db="UniProtKB">
        <authorList>
            <consortium name="RefSeq"/>
        </authorList>
    </citation>
    <scope>IDENTIFICATION</scope>
</reference>
<dbReference type="PROSITE" id="PS00514">
    <property type="entry name" value="FIBRINOGEN_C_1"/>
    <property type="match status" value="1"/>
</dbReference>
<dbReference type="SUPFAM" id="SSF56496">
    <property type="entry name" value="Fibrinogen C-terminal domain-like"/>
    <property type="match status" value="1"/>
</dbReference>
<evidence type="ECO:0000256" key="1">
    <source>
        <dbReference type="ARBA" id="ARBA00004613"/>
    </source>
</evidence>
<proteinExistence type="predicted"/>
<dbReference type="OrthoDB" id="7725475at2759"/>
<feature type="chain" id="PRO_5044646602" evidence="5">
    <location>
        <begin position="40"/>
        <end position="361"/>
    </location>
</feature>
<keyword evidence="2" id="KW-0964">Secreted</keyword>
<dbReference type="Proteomes" id="UP000515152">
    <property type="component" value="Chromosome 8"/>
</dbReference>
<organism evidence="7 8">
    <name type="scientific">Clupea harengus</name>
    <name type="common">Atlantic herring</name>
    <dbReference type="NCBI Taxonomy" id="7950"/>
    <lineage>
        <taxon>Eukaryota</taxon>
        <taxon>Metazoa</taxon>
        <taxon>Chordata</taxon>
        <taxon>Craniata</taxon>
        <taxon>Vertebrata</taxon>
        <taxon>Euteleostomi</taxon>
        <taxon>Actinopterygii</taxon>
        <taxon>Neopterygii</taxon>
        <taxon>Teleostei</taxon>
        <taxon>Clupei</taxon>
        <taxon>Clupeiformes</taxon>
        <taxon>Clupeoidei</taxon>
        <taxon>Clupeidae</taxon>
        <taxon>Clupea</taxon>
    </lineage>
</organism>
<evidence type="ECO:0000256" key="2">
    <source>
        <dbReference type="ARBA" id="ARBA00022525"/>
    </source>
</evidence>
<dbReference type="GeneID" id="105900374"/>
<dbReference type="PANTHER" id="PTHR47221:SF5">
    <property type="entry name" value="FIBRINOGEN C-TERMINAL DOMAIN-CONTAINING PROTEIN"/>
    <property type="match status" value="1"/>
</dbReference>
<dbReference type="AlphaFoldDB" id="A0A6P3VWH6"/>
<dbReference type="GeneTree" id="ENSGT00940000164070"/>
<evidence type="ECO:0000256" key="4">
    <source>
        <dbReference type="ARBA" id="ARBA00023180"/>
    </source>
</evidence>
<dbReference type="RefSeq" id="XP_042564460.1">
    <property type="nucleotide sequence ID" value="XM_042708526.1"/>
</dbReference>
<dbReference type="GO" id="GO:0070527">
    <property type="term" value="P:platelet aggregation"/>
    <property type="evidence" value="ECO:0007669"/>
    <property type="project" value="TreeGrafter"/>
</dbReference>
<evidence type="ECO:0000313" key="8">
    <source>
        <dbReference type="RefSeq" id="XP_031428076.1"/>
    </source>
</evidence>
<evidence type="ECO:0000256" key="3">
    <source>
        <dbReference type="ARBA" id="ARBA00023157"/>
    </source>
</evidence>
<dbReference type="InterPro" id="IPR014716">
    <property type="entry name" value="Fibrinogen_a/b/g_C_1"/>
</dbReference>
<keyword evidence="3" id="KW-1015">Disulfide bond</keyword>
<name>A0A6P3VWH6_CLUHA</name>
<feature type="domain" description="Fibrinogen C-terminal" evidence="6">
    <location>
        <begin position="114"/>
        <end position="348"/>
    </location>
</feature>
<dbReference type="PROSITE" id="PS51406">
    <property type="entry name" value="FIBRINOGEN_C_2"/>
    <property type="match status" value="1"/>
</dbReference>
<dbReference type="SMART" id="SM00186">
    <property type="entry name" value="FBG"/>
    <property type="match status" value="1"/>
</dbReference>
<dbReference type="NCBIfam" id="NF040941">
    <property type="entry name" value="GGGWT_bact"/>
    <property type="match status" value="1"/>
</dbReference>
<comment type="subcellular location">
    <subcellularLocation>
        <location evidence="1">Secreted</location>
    </subcellularLocation>
</comment>
<dbReference type="Pfam" id="PF00147">
    <property type="entry name" value="Fibrinogen_C"/>
    <property type="match status" value="1"/>
</dbReference>
<dbReference type="GO" id="GO:0005577">
    <property type="term" value="C:fibrinogen complex"/>
    <property type="evidence" value="ECO:0007669"/>
    <property type="project" value="TreeGrafter"/>
</dbReference>
<evidence type="ECO:0000256" key="5">
    <source>
        <dbReference type="SAM" id="SignalP"/>
    </source>
</evidence>
<dbReference type="InterPro" id="IPR036056">
    <property type="entry name" value="Fibrinogen-like_C"/>
</dbReference>
<evidence type="ECO:0000259" key="6">
    <source>
        <dbReference type="PROSITE" id="PS51406"/>
    </source>
</evidence>
<dbReference type="CTD" id="563523"/>
<keyword evidence="4" id="KW-0325">Glycoprotein</keyword>